<comment type="caution">
    <text evidence="1">The sequence shown here is derived from an EMBL/GenBank/DDBJ whole genome shotgun (WGS) entry which is preliminary data.</text>
</comment>
<accession>A0A934WN29</accession>
<evidence type="ECO:0000313" key="2">
    <source>
        <dbReference type="Proteomes" id="UP000630528"/>
    </source>
</evidence>
<keyword evidence="2" id="KW-1185">Reference proteome</keyword>
<dbReference type="RefSeq" id="WP_207190009.1">
    <property type="nucleotide sequence ID" value="NZ_JAEPWM010000005.1"/>
</dbReference>
<organism evidence="1 2">
    <name type="scientific">Ramlibacter ginsenosidimutans</name>
    <dbReference type="NCBI Taxonomy" id="502333"/>
    <lineage>
        <taxon>Bacteria</taxon>
        <taxon>Pseudomonadati</taxon>
        <taxon>Pseudomonadota</taxon>
        <taxon>Betaproteobacteria</taxon>
        <taxon>Burkholderiales</taxon>
        <taxon>Comamonadaceae</taxon>
        <taxon>Ramlibacter</taxon>
    </lineage>
</organism>
<dbReference type="EMBL" id="JAEPWM010000005">
    <property type="protein sequence ID" value="MBK6007205.1"/>
    <property type="molecule type" value="Genomic_DNA"/>
</dbReference>
<dbReference type="Proteomes" id="UP000630528">
    <property type="component" value="Unassembled WGS sequence"/>
</dbReference>
<reference evidence="1" key="1">
    <citation type="journal article" date="2012" name="J. Microbiol. Biotechnol.">
        <title>Ramlibacter ginsenosidimutans sp. nov., with ginsenoside-converting activity.</title>
        <authorList>
            <person name="Wang L."/>
            <person name="An D.S."/>
            <person name="Kim S.G."/>
            <person name="Jin F.X."/>
            <person name="Kim S.C."/>
            <person name="Lee S.T."/>
            <person name="Im W.T."/>
        </authorList>
    </citation>
    <scope>NUCLEOTIDE SEQUENCE</scope>
    <source>
        <strain evidence="1">KACC 17527</strain>
    </source>
</reference>
<evidence type="ECO:0000313" key="1">
    <source>
        <dbReference type="EMBL" id="MBK6007205.1"/>
    </source>
</evidence>
<reference evidence="1" key="2">
    <citation type="submission" date="2021-01" db="EMBL/GenBank/DDBJ databases">
        <authorList>
            <person name="Kang M."/>
        </authorList>
    </citation>
    <scope>NUCLEOTIDE SEQUENCE</scope>
    <source>
        <strain evidence="1">KACC 17527</strain>
    </source>
</reference>
<dbReference type="AlphaFoldDB" id="A0A934WN29"/>
<protein>
    <submittedName>
        <fullName evidence="1">Uncharacterized protein</fullName>
    </submittedName>
</protein>
<proteinExistence type="predicted"/>
<gene>
    <name evidence="1" type="ORF">JJB11_13980</name>
</gene>
<name>A0A934WN29_9BURK</name>
<sequence>METQSKAAVSSAKLTGNNHVKIVVSEGRVTLDDLHRALDLAIKQFVPHGGCNCGLTGFDLSFLRGDPGLAHELTQVPNIQGGFVERF</sequence>